<dbReference type="HOGENOM" id="CLU_1724029_0_0_1"/>
<dbReference type="RefSeq" id="XP_003105251.2">
    <property type="nucleotide sequence ID" value="XM_003105203.2"/>
</dbReference>
<dbReference type="AlphaFoldDB" id="E3MF09"/>
<feature type="region of interest" description="Disordered" evidence="1">
    <location>
        <begin position="120"/>
        <end position="152"/>
    </location>
</feature>
<dbReference type="OrthoDB" id="5837985at2759"/>
<reference evidence="2" key="1">
    <citation type="submission" date="2007-07" db="EMBL/GenBank/DDBJ databases">
        <title>PCAP assembly of the Caenorhabditis remanei genome.</title>
        <authorList>
            <consortium name="The Caenorhabditis remanei Sequencing Consortium"/>
            <person name="Wilson R.K."/>
        </authorList>
    </citation>
    <scope>NUCLEOTIDE SEQUENCE [LARGE SCALE GENOMIC DNA]</scope>
    <source>
        <strain evidence="2">PB4641</strain>
    </source>
</reference>
<name>E3MF09_CAERE</name>
<feature type="compositionally biased region" description="Low complexity" evidence="1">
    <location>
        <begin position="127"/>
        <end position="144"/>
    </location>
</feature>
<dbReference type="KEGG" id="crq:GCK72_021934"/>
<evidence type="ECO:0000313" key="2">
    <source>
        <dbReference type="EMBL" id="EFP00712.1"/>
    </source>
</evidence>
<protein>
    <submittedName>
        <fullName evidence="2">Uncharacterized protein</fullName>
    </submittedName>
</protein>
<evidence type="ECO:0000256" key="1">
    <source>
        <dbReference type="SAM" id="MobiDB-lite"/>
    </source>
</evidence>
<dbReference type="GeneID" id="9816718"/>
<dbReference type="CTD" id="9816718"/>
<keyword evidence="3" id="KW-1185">Reference proteome</keyword>
<organism evidence="3">
    <name type="scientific">Caenorhabditis remanei</name>
    <name type="common">Caenorhabditis vulgaris</name>
    <dbReference type="NCBI Taxonomy" id="31234"/>
    <lineage>
        <taxon>Eukaryota</taxon>
        <taxon>Metazoa</taxon>
        <taxon>Ecdysozoa</taxon>
        <taxon>Nematoda</taxon>
        <taxon>Chromadorea</taxon>
        <taxon>Rhabditida</taxon>
        <taxon>Rhabditina</taxon>
        <taxon>Rhabditomorpha</taxon>
        <taxon>Rhabditoidea</taxon>
        <taxon>Rhabditidae</taxon>
        <taxon>Peloderinae</taxon>
        <taxon>Caenorhabditis</taxon>
    </lineage>
</organism>
<dbReference type="Proteomes" id="UP000008281">
    <property type="component" value="Unassembled WGS sequence"/>
</dbReference>
<dbReference type="eggNOG" id="ENOG502SD4D">
    <property type="taxonomic scope" value="Eukaryota"/>
</dbReference>
<sequence length="152" mass="16030">MHIHKHIDRNRWLRKAGALGKKECTEYGDVGVRLPKLRPSLAPRAHVSIHTRILLFPSSSSSFCLRPSPLQLTNTKMADAAKNALSSIFDKTKDVLSTAADATKGYASQAQQAIGKIIPGANHESDPNAAVAAAQAASGQPADASTGVPPAQ</sequence>
<evidence type="ECO:0000313" key="3">
    <source>
        <dbReference type="Proteomes" id="UP000008281"/>
    </source>
</evidence>
<dbReference type="FunCoup" id="E3MF09">
    <property type="interactions" value="369"/>
</dbReference>
<dbReference type="EMBL" id="DS268440">
    <property type="protein sequence ID" value="EFP00712.1"/>
    <property type="molecule type" value="Genomic_DNA"/>
</dbReference>
<accession>E3MF09</accession>
<proteinExistence type="predicted"/>
<dbReference type="STRING" id="31234.E3MF09"/>
<gene>
    <name evidence="2" type="ORF">CRE_21154</name>
</gene>